<dbReference type="PANTHER" id="PTHR47739">
    <property type="entry name" value="TRNA1(VAL) (ADENINE(37)-N6)-METHYLTRANSFERASE"/>
    <property type="match status" value="1"/>
</dbReference>
<gene>
    <name evidence="8" type="ORF">C8N28_0754</name>
</gene>
<keyword evidence="2 6" id="KW-0489">Methyltransferase</keyword>
<organism evidence="8 9">
    <name type="scientific">Albibacterium bauzanense</name>
    <dbReference type="NCBI Taxonomy" id="653929"/>
    <lineage>
        <taxon>Bacteria</taxon>
        <taxon>Pseudomonadati</taxon>
        <taxon>Bacteroidota</taxon>
        <taxon>Sphingobacteriia</taxon>
        <taxon>Sphingobacteriales</taxon>
        <taxon>Sphingobacteriaceae</taxon>
        <taxon>Albibacterium</taxon>
    </lineage>
</organism>
<dbReference type="Gene3D" id="3.40.50.150">
    <property type="entry name" value="Vaccinia Virus protein VP39"/>
    <property type="match status" value="1"/>
</dbReference>
<dbReference type="AlphaFoldDB" id="A0A4R1M248"/>
<dbReference type="InterPro" id="IPR029063">
    <property type="entry name" value="SAM-dependent_MTases_sf"/>
</dbReference>
<comment type="subcellular location">
    <subcellularLocation>
        <location evidence="6">Cytoplasm</location>
    </subcellularLocation>
</comment>
<dbReference type="Pfam" id="PF05175">
    <property type="entry name" value="MTS"/>
    <property type="match status" value="1"/>
</dbReference>
<evidence type="ECO:0000313" key="9">
    <source>
        <dbReference type="Proteomes" id="UP000294616"/>
    </source>
</evidence>
<evidence type="ECO:0000256" key="5">
    <source>
        <dbReference type="ARBA" id="ARBA00022694"/>
    </source>
</evidence>
<dbReference type="EMBL" id="SMGO01000001">
    <property type="protein sequence ID" value="TCK85447.1"/>
    <property type="molecule type" value="Genomic_DNA"/>
</dbReference>
<dbReference type="Proteomes" id="UP000294616">
    <property type="component" value="Unassembled WGS sequence"/>
</dbReference>
<keyword evidence="3 6" id="KW-0808">Transferase</keyword>
<dbReference type="PANTHER" id="PTHR47739:SF1">
    <property type="entry name" value="TRNA1(VAL) (ADENINE(37)-N6)-METHYLTRANSFERASE"/>
    <property type="match status" value="1"/>
</dbReference>
<dbReference type="HAMAP" id="MF_01872">
    <property type="entry name" value="tRNA_methyltr_YfiC"/>
    <property type="match status" value="1"/>
</dbReference>
<sequence length="237" mass="27688">MEEDIFRFKQFNVNQKGCTMKINTDGVLLAVKANQDNQVEYVLDIGTGTGVMALMLAQRYPHAYIEAIDIDEDAVLCARQNFMNSPFKDRLEVHHTGIEDYQTTRFYDLIVSNPPFFINSLKNADKRKSLSRHSSIEFYKKMFEKCGRFLTLTGAFQIIWPLEIRDQVLSLSLDADLYLNEETYIQSFPHSDPFRVISVFRKLPPDLYVSKNFEIYEKEGVYSAYYQSLLKPFFINY</sequence>
<name>A0A4R1M248_9SPHI</name>
<dbReference type="GO" id="GO:0032259">
    <property type="term" value="P:methylation"/>
    <property type="evidence" value="ECO:0007669"/>
    <property type="project" value="UniProtKB-KW"/>
</dbReference>
<dbReference type="CDD" id="cd02440">
    <property type="entry name" value="AdoMet_MTases"/>
    <property type="match status" value="1"/>
</dbReference>
<evidence type="ECO:0000256" key="3">
    <source>
        <dbReference type="ARBA" id="ARBA00022679"/>
    </source>
</evidence>
<keyword evidence="9" id="KW-1185">Reference proteome</keyword>
<keyword evidence="5 6" id="KW-0819">tRNA processing</keyword>
<evidence type="ECO:0000256" key="2">
    <source>
        <dbReference type="ARBA" id="ARBA00022603"/>
    </source>
</evidence>
<comment type="function">
    <text evidence="6">Specifically methylates the adenine in position 37 of tRNA(1)(Val) (anticodon cmo5UAC).</text>
</comment>
<dbReference type="PROSITE" id="PS00092">
    <property type="entry name" value="N6_MTASE"/>
    <property type="match status" value="1"/>
</dbReference>
<evidence type="ECO:0000313" key="8">
    <source>
        <dbReference type="EMBL" id="TCK85447.1"/>
    </source>
</evidence>
<comment type="caution">
    <text evidence="8">The sequence shown here is derived from an EMBL/GenBank/DDBJ whole genome shotgun (WGS) entry which is preliminary data.</text>
</comment>
<dbReference type="InterPro" id="IPR022882">
    <property type="entry name" value="tRNA_adenine-N6_MeTrfase"/>
</dbReference>
<feature type="domain" description="Methyltransferase small" evidence="7">
    <location>
        <begin position="35"/>
        <end position="120"/>
    </location>
</feature>
<dbReference type="EC" id="2.1.1.223" evidence="6"/>
<dbReference type="GO" id="GO:0016430">
    <property type="term" value="F:tRNA (adenine-N6)-methyltransferase activity"/>
    <property type="evidence" value="ECO:0007669"/>
    <property type="project" value="UniProtKB-UniRule"/>
</dbReference>
<dbReference type="SUPFAM" id="SSF53335">
    <property type="entry name" value="S-adenosyl-L-methionine-dependent methyltransferases"/>
    <property type="match status" value="1"/>
</dbReference>
<evidence type="ECO:0000256" key="1">
    <source>
        <dbReference type="ARBA" id="ARBA00022490"/>
    </source>
</evidence>
<evidence type="ECO:0000256" key="4">
    <source>
        <dbReference type="ARBA" id="ARBA00022691"/>
    </source>
</evidence>
<dbReference type="InterPro" id="IPR050210">
    <property type="entry name" value="tRNA_Adenine-N(6)_MTase"/>
</dbReference>
<dbReference type="OrthoDB" id="5383291at2"/>
<dbReference type="GO" id="GO:0003676">
    <property type="term" value="F:nucleic acid binding"/>
    <property type="evidence" value="ECO:0007669"/>
    <property type="project" value="InterPro"/>
</dbReference>
<dbReference type="InterPro" id="IPR002052">
    <property type="entry name" value="DNA_methylase_N6_adenine_CS"/>
</dbReference>
<accession>A0A4R1M248</accession>
<evidence type="ECO:0000256" key="6">
    <source>
        <dbReference type="HAMAP-Rule" id="MF_01872"/>
    </source>
</evidence>
<dbReference type="InterPro" id="IPR007848">
    <property type="entry name" value="Small_mtfrase_dom"/>
</dbReference>
<keyword evidence="4 6" id="KW-0949">S-adenosyl-L-methionine</keyword>
<keyword evidence="1 6" id="KW-0963">Cytoplasm</keyword>
<reference evidence="8 9" key="1">
    <citation type="submission" date="2019-03" db="EMBL/GenBank/DDBJ databases">
        <title>Genomic Encyclopedia of Archaeal and Bacterial Type Strains, Phase II (KMG-II): from individual species to whole genera.</title>
        <authorList>
            <person name="Goeker M."/>
        </authorList>
    </citation>
    <scope>NUCLEOTIDE SEQUENCE [LARGE SCALE GENOMIC DNA]</scope>
    <source>
        <strain evidence="8 9">DSM 22554</strain>
    </source>
</reference>
<protein>
    <recommendedName>
        <fullName evidence="6">tRNA1(Val) (adenine(37)-N6)-methyltransferase</fullName>
        <ecNumber evidence="6">2.1.1.223</ecNumber>
    </recommendedName>
    <alternativeName>
        <fullName evidence="6">tRNA m6A37 methyltransferase</fullName>
    </alternativeName>
</protein>
<dbReference type="GO" id="GO:0008033">
    <property type="term" value="P:tRNA processing"/>
    <property type="evidence" value="ECO:0007669"/>
    <property type="project" value="UniProtKB-UniRule"/>
</dbReference>
<comment type="similarity">
    <text evidence="6">Belongs to the methyltransferase superfamily. tRNA (adenine-N(6)-)-methyltransferase family.</text>
</comment>
<evidence type="ECO:0000259" key="7">
    <source>
        <dbReference type="Pfam" id="PF05175"/>
    </source>
</evidence>
<dbReference type="GO" id="GO:0005737">
    <property type="term" value="C:cytoplasm"/>
    <property type="evidence" value="ECO:0007669"/>
    <property type="project" value="UniProtKB-SubCell"/>
</dbReference>
<proteinExistence type="inferred from homology"/>
<comment type="catalytic activity">
    <reaction evidence="6">
        <text>adenosine(37) in tRNA1(Val) + S-adenosyl-L-methionine = N(6)-methyladenosine(37) in tRNA1(Val) + S-adenosyl-L-homocysteine + H(+)</text>
        <dbReference type="Rhea" id="RHEA:43160"/>
        <dbReference type="Rhea" id="RHEA-COMP:10369"/>
        <dbReference type="Rhea" id="RHEA-COMP:10370"/>
        <dbReference type="ChEBI" id="CHEBI:15378"/>
        <dbReference type="ChEBI" id="CHEBI:57856"/>
        <dbReference type="ChEBI" id="CHEBI:59789"/>
        <dbReference type="ChEBI" id="CHEBI:74411"/>
        <dbReference type="ChEBI" id="CHEBI:74449"/>
        <dbReference type="EC" id="2.1.1.223"/>
    </reaction>
</comment>